<comment type="subcellular location">
    <subcellularLocation>
        <location evidence="1">Membrane</location>
        <topology evidence="1">Multi-pass membrane protein</topology>
    </subcellularLocation>
</comment>
<dbReference type="Proteomes" id="UP001642483">
    <property type="component" value="Unassembled WGS sequence"/>
</dbReference>
<dbReference type="PRINTS" id="PR00176">
    <property type="entry name" value="NANEUSMPORT"/>
</dbReference>
<feature type="transmembrane region" description="Helical" evidence="8">
    <location>
        <begin position="44"/>
        <end position="64"/>
    </location>
</feature>
<proteinExistence type="inferred from homology"/>
<feature type="transmembrane region" description="Helical" evidence="8">
    <location>
        <begin position="480"/>
        <end position="498"/>
    </location>
</feature>
<evidence type="ECO:0000256" key="4">
    <source>
        <dbReference type="ARBA" id="ARBA00022989"/>
    </source>
</evidence>
<feature type="transmembrane region" description="Helical" evidence="8">
    <location>
        <begin position="439"/>
        <end position="460"/>
    </location>
</feature>
<reference evidence="9 10" key="1">
    <citation type="submission" date="2024-02" db="EMBL/GenBank/DDBJ databases">
        <authorList>
            <person name="Daric V."/>
            <person name="Darras S."/>
        </authorList>
    </citation>
    <scope>NUCLEOTIDE SEQUENCE [LARGE SCALE GENOMIC DNA]</scope>
</reference>
<sequence length="586" mass="65850">MAQEEPKKEKWSKSVDFAFACAGGCIGYGNVWRFPYICYANGGGAFLIPYLLVAFTYGLPLFIMESSFGQLTDKGMIGSWDLVPIFKGVGYASLVMTFCQDAYCLVLQSWLLRYMVASFQSALPWETCYNSWNSENCTHILTVADLKASSNVTQRITLNSSTTTSVIEFWEREVLQLSVDVNHIGHVNWKMLLCLIAVIVIVYLCIWKSIKWASKIVYVTVPLPYLLLLAVLVRGMTLDGAMDGIGYYLKPNITKLKEPEVWLNATEQVCFSYGICLGVVTVLGSRNKKNHNFVRDSLFIVVLNVFTSFIAGFAVFSLLGFMAKQQNTTVDAVAEAGPGLAFIAYPQAISMLPLAPFWGALFFLMMFFLGLDSAFVYDEALCTTVFDLLPLKIRRRSHAMEKTFAVVMLVLFVFGITMVTEGGLYVFQIFQFGGTGWCLIFNGIFQSIAVGWVLGADKYIEIMSNLLGYSPKLLIWCKYCWKYFIPLAAPAAIIYALIRHERMSYSNGNLFPDWAEAIAWILTLAPVLCVPSWILYYFLKTPGNFSERWETIMTPQLFDEDEEAGDKKSSGESILLNSKEEETILS</sequence>
<evidence type="ECO:0000256" key="8">
    <source>
        <dbReference type="SAM" id="Phobius"/>
    </source>
</evidence>
<feature type="transmembrane region" description="Helical" evidence="8">
    <location>
        <begin position="216"/>
        <end position="233"/>
    </location>
</feature>
<dbReference type="PROSITE" id="PS00610">
    <property type="entry name" value="NA_NEUROTRAN_SYMP_1"/>
    <property type="match status" value="1"/>
</dbReference>
<evidence type="ECO:0000256" key="1">
    <source>
        <dbReference type="ARBA" id="ARBA00004141"/>
    </source>
</evidence>
<comment type="similarity">
    <text evidence="6">Belongs to the sodium:neurotransmitter symporter (SNF) (TC 2.A.22) family.</text>
</comment>
<dbReference type="PANTHER" id="PTHR11616:SF289">
    <property type="entry name" value="TRANSPORTER"/>
    <property type="match status" value="1"/>
</dbReference>
<feature type="transmembrane region" description="Helical" evidence="8">
    <location>
        <begin position="192"/>
        <end position="210"/>
    </location>
</feature>
<dbReference type="Pfam" id="PF00209">
    <property type="entry name" value="SNF"/>
    <property type="match status" value="1"/>
</dbReference>
<keyword evidence="6" id="KW-0769">Symport</keyword>
<feature type="transmembrane region" description="Helical" evidence="8">
    <location>
        <begin position="298"/>
        <end position="323"/>
    </location>
</feature>
<evidence type="ECO:0000256" key="3">
    <source>
        <dbReference type="ARBA" id="ARBA00022692"/>
    </source>
</evidence>
<evidence type="ECO:0000256" key="7">
    <source>
        <dbReference type="SAM" id="MobiDB-lite"/>
    </source>
</evidence>
<keyword evidence="2 6" id="KW-0813">Transport</keyword>
<dbReference type="PROSITE" id="PS00754">
    <property type="entry name" value="NA_NEUROTRAN_SYMP_2"/>
    <property type="match status" value="1"/>
</dbReference>
<evidence type="ECO:0000313" key="9">
    <source>
        <dbReference type="EMBL" id="CAK8676668.1"/>
    </source>
</evidence>
<evidence type="ECO:0000256" key="6">
    <source>
        <dbReference type="RuleBase" id="RU003732"/>
    </source>
</evidence>
<dbReference type="SUPFAM" id="SSF161070">
    <property type="entry name" value="SNF-like"/>
    <property type="match status" value="1"/>
</dbReference>
<keyword evidence="10" id="KW-1185">Reference proteome</keyword>
<keyword evidence="5 8" id="KW-0472">Membrane</keyword>
<comment type="caution">
    <text evidence="9">The sequence shown here is derived from an EMBL/GenBank/DDBJ whole genome shotgun (WGS) entry which is preliminary data.</text>
</comment>
<protein>
    <recommendedName>
        <fullName evidence="6">Transporter</fullName>
    </recommendedName>
</protein>
<dbReference type="InterPro" id="IPR037272">
    <property type="entry name" value="SNS_sf"/>
</dbReference>
<evidence type="ECO:0000313" key="10">
    <source>
        <dbReference type="Proteomes" id="UP001642483"/>
    </source>
</evidence>
<feature type="transmembrane region" description="Helical" evidence="8">
    <location>
        <begin position="343"/>
        <end position="369"/>
    </location>
</feature>
<keyword evidence="4 8" id="KW-1133">Transmembrane helix</keyword>
<feature type="region of interest" description="Disordered" evidence="7">
    <location>
        <begin position="560"/>
        <end position="586"/>
    </location>
</feature>
<evidence type="ECO:0000256" key="2">
    <source>
        <dbReference type="ARBA" id="ARBA00022448"/>
    </source>
</evidence>
<accession>A0ABP0FF03</accession>
<dbReference type="EMBL" id="CAWYQH010000035">
    <property type="protein sequence ID" value="CAK8676668.1"/>
    <property type="molecule type" value="Genomic_DNA"/>
</dbReference>
<dbReference type="InterPro" id="IPR000175">
    <property type="entry name" value="Na/ntran_symport"/>
</dbReference>
<organism evidence="9 10">
    <name type="scientific">Clavelina lepadiformis</name>
    <name type="common">Light-bulb sea squirt</name>
    <name type="synonym">Ascidia lepadiformis</name>
    <dbReference type="NCBI Taxonomy" id="159417"/>
    <lineage>
        <taxon>Eukaryota</taxon>
        <taxon>Metazoa</taxon>
        <taxon>Chordata</taxon>
        <taxon>Tunicata</taxon>
        <taxon>Ascidiacea</taxon>
        <taxon>Aplousobranchia</taxon>
        <taxon>Clavelinidae</taxon>
        <taxon>Clavelina</taxon>
    </lineage>
</organism>
<gene>
    <name evidence="9" type="ORF">CVLEPA_LOCUS6119</name>
</gene>
<dbReference type="PANTHER" id="PTHR11616">
    <property type="entry name" value="SODIUM/CHLORIDE DEPENDENT TRANSPORTER"/>
    <property type="match status" value="1"/>
</dbReference>
<feature type="transmembrane region" description="Helical" evidence="8">
    <location>
        <begin position="404"/>
        <end position="427"/>
    </location>
</feature>
<feature type="transmembrane region" description="Helical" evidence="8">
    <location>
        <begin position="518"/>
        <end position="539"/>
    </location>
</feature>
<dbReference type="PROSITE" id="PS50267">
    <property type="entry name" value="NA_NEUROTRAN_SYMP_3"/>
    <property type="match status" value="1"/>
</dbReference>
<feature type="transmembrane region" description="Helical" evidence="8">
    <location>
        <begin position="15"/>
        <end position="32"/>
    </location>
</feature>
<keyword evidence="3 6" id="KW-0812">Transmembrane</keyword>
<name>A0ABP0FF03_CLALP</name>
<evidence type="ECO:0000256" key="5">
    <source>
        <dbReference type="ARBA" id="ARBA00023136"/>
    </source>
</evidence>